<keyword evidence="3" id="KW-1185">Reference proteome</keyword>
<dbReference type="EMBL" id="ML975310">
    <property type="protein sequence ID" value="KAF1833891.1"/>
    <property type="molecule type" value="Genomic_DNA"/>
</dbReference>
<name>A0A6A5KCR2_9PLEO</name>
<sequence length="199" mass="21589">MGLEARLPPALPDDSPLRHDKDSSPLQEDAACELPVLTVTPIAYSGCCLGLSAPLIAYLRSLIPPSPSLTLSVGSGFGLLEAYLLASTTNIIGLEVEPSSNQYLPSKNHRVVHGSRFLDPVATDATAWLFVYPRRVGLVQEYLTEYGKGNVETLIWAGPRADWEDYKGCFGGWIVREQSADEVGGRTWEMVAVATKQPS</sequence>
<evidence type="ECO:0000256" key="1">
    <source>
        <dbReference type="SAM" id="MobiDB-lite"/>
    </source>
</evidence>
<accession>A0A6A5KCR2</accession>
<gene>
    <name evidence="2" type="ORF">BDW02DRAFT_355970</name>
</gene>
<feature type="region of interest" description="Disordered" evidence="1">
    <location>
        <begin position="1"/>
        <end position="25"/>
    </location>
</feature>
<protein>
    <recommendedName>
        <fullName evidence="4">S-adenosyl-L-methionine-dependent methyltransferase</fullName>
    </recommendedName>
</protein>
<evidence type="ECO:0008006" key="4">
    <source>
        <dbReference type="Google" id="ProtNLM"/>
    </source>
</evidence>
<organism evidence="2 3">
    <name type="scientific">Decorospora gaudefroyi</name>
    <dbReference type="NCBI Taxonomy" id="184978"/>
    <lineage>
        <taxon>Eukaryota</taxon>
        <taxon>Fungi</taxon>
        <taxon>Dikarya</taxon>
        <taxon>Ascomycota</taxon>
        <taxon>Pezizomycotina</taxon>
        <taxon>Dothideomycetes</taxon>
        <taxon>Pleosporomycetidae</taxon>
        <taxon>Pleosporales</taxon>
        <taxon>Pleosporineae</taxon>
        <taxon>Pleosporaceae</taxon>
        <taxon>Decorospora</taxon>
    </lineage>
</organism>
<evidence type="ECO:0000313" key="3">
    <source>
        <dbReference type="Proteomes" id="UP000800040"/>
    </source>
</evidence>
<evidence type="ECO:0000313" key="2">
    <source>
        <dbReference type="EMBL" id="KAF1833891.1"/>
    </source>
</evidence>
<dbReference type="OrthoDB" id="2151982at2759"/>
<dbReference type="AlphaFoldDB" id="A0A6A5KCR2"/>
<dbReference type="Proteomes" id="UP000800040">
    <property type="component" value="Unassembled WGS sequence"/>
</dbReference>
<proteinExistence type="predicted"/>
<reference evidence="2" key="1">
    <citation type="submission" date="2020-01" db="EMBL/GenBank/DDBJ databases">
        <authorList>
            <consortium name="DOE Joint Genome Institute"/>
            <person name="Haridas S."/>
            <person name="Albert R."/>
            <person name="Binder M."/>
            <person name="Bloem J."/>
            <person name="Labutti K."/>
            <person name="Salamov A."/>
            <person name="Andreopoulos B."/>
            <person name="Baker S.E."/>
            <person name="Barry K."/>
            <person name="Bills G."/>
            <person name="Bluhm B.H."/>
            <person name="Cannon C."/>
            <person name="Castanera R."/>
            <person name="Culley D.E."/>
            <person name="Daum C."/>
            <person name="Ezra D."/>
            <person name="Gonzalez J.B."/>
            <person name="Henrissat B."/>
            <person name="Kuo A."/>
            <person name="Liang C."/>
            <person name="Lipzen A."/>
            <person name="Lutzoni F."/>
            <person name="Magnuson J."/>
            <person name="Mondo S."/>
            <person name="Nolan M."/>
            <person name="Ohm R."/>
            <person name="Pangilinan J."/>
            <person name="Park H.-J."/>
            <person name="Ramirez L."/>
            <person name="Alfaro M."/>
            <person name="Sun H."/>
            <person name="Tritt A."/>
            <person name="Yoshinaga Y."/>
            <person name="Zwiers L.-H."/>
            <person name="Turgeon B.G."/>
            <person name="Goodwin S.B."/>
            <person name="Spatafora J.W."/>
            <person name="Crous P.W."/>
            <person name="Grigoriev I.V."/>
        </authorList>
    </citation>
    <scope>NUCLEOTIDE SEQUENCE</scope>
    <source>
        <strain evidence="2">P77</strain>
    </source>
</reference>